<comment type="caution">
    <text evidence="1">The sequence shown here is derived from an EMBL/GenBank/DDBJ whole genome shotgun (WGS) entry which is preliminary data.</text>
</comment>
<evidence type="ECO:0000313" key="1">
    <source>
        <dbReference type="EMBL" id="ELS58962.1"/>
    </source>
</evidence>
<dbReference type="AlphaFoldDB" id="L8PU75"/>
<dbReference type="PATRIC" id="fig|1160705.3.peg.92"/>
<protein>
    <submittedName>
        <fullName evidence="1">Uncharacterized protein</fullName>
    </submittedName>
</protein>
<proteinExistence type="predicted"/>
<name>L8PU75_STRVR</name>
<accession>L8PU75</accession>
<gene>
    <name evidence="1" type="ORF">STVIR_0094</name>
</gene>
<sequence length="35" mass="4132">MTNPHPGAVVGRMHFLVRAYAYSKRDLKTWASRWK</sequence>
<evidence type="ECO:0000313" key="2">
    <source>
        <dbReference type="Proteomes" id="UP000011205"/>
    </source>
</evidence>
<dbReference type="EMBL" id="AMLP01000004">
    <property type="protein sequence ID" value="ELS58962.1"/>
    <property type="molecule type" value="Genomic_DNA"/>
</dbReference>
<dbReference type="Proteomes" id="UP000011205">
    <property type="component" value="Unassembled WGS sequence"/>
</dbReference>
<organism evidence="1 2">
    <name type="scientific">Streptomyces viridochromogenes Tue57</name>
    <dbReference type="NCBI Taxonomy" id="1160705"/>
    <lineage>
        <taxon>Bacteria</taxon>
        <taxon>Bacillati</taxon>
        <taxon>Actinomycetota</taxon>
        <taxon>Actinomycetes</taxon>
        <taxon>Kitasatosporales</taxon>
        <taxon>Streptomycetaceae</taxon>
        <taxon>Streptomyces</taxon>
    </lineage>
</organism>
<reference evidence="1 2" key="1">
    <citation type="journal article" date="2013" name="Genome Announc.">
        <title>Draft Genome Sequence of Streptomyces viridochromogenes Strain Tu57, Producer of Avilamycin.</title>
        <authorList>
            <person name="Gruning B.A."/>
            <person name="Erxleben A."/>
            <person name="Hahnlein A."/>
            <person name="Gunther S."/>
        </authorList>
    </citation>
    <scope>NUCLEOTIDE SEQUENCE [LARGE SCALE GENOMIC DNA]</scope>
    <source>
        <strain evidence="1 2">Tue57</strain>
    </source>
</reference>